<organism evidence="3 4">
    <name type="scientific">Chenopodium quinoa</name>
    <name type="common">Quinoa</name>
    <dbReference type="NCBI Taxonomy" id="63459"/>
    <lineage>
        <taxon>Eukaryota</taxon>
        <taxon>Viridiplantae</taxon>
        <taxon>Streptophyta</taxon>
        <taxon>Embryophyta</taxon>
        <taxon>Tracheophyta</taxon>
        <taxon>Spermatophyta</taxon>
        <taxon>Magnoliopsida</taxon>
        <taxon>eudicotyledons</taxon>
        <taxon>Gunneridae</taxon>
        <taxon>Pentapetalae</taxon>
        <taxon>Caryophyllales</taxon>
        <taxon>Chenopodiaceae</taxon>
        <taxon>Chenopodioideae</taxon>
        <taxon>Atripliceae</taxon>
        <taxon>Chenopodium</taxon>
    </lineage>
</organism>
<dbReference type="SMART" id="SM00028">
    <property type="entry name" value="TPR"/>
    <property type="match status" value="3"/>
</dbReference>
<proteinExistence type="predicted"/>
<reference evidence="3" key="1">
    <citation type="journal article" date="2017" name="Nature">
        <title>The genome of Chenopodium quinoa.</title>
        <authorList>
            <person name="Jarvis D.E."/>
            <person name="Ho Y.S."/>
            <person name="Lightfoot D.J."/>
            <person name="Schmoeckel S.M."/>
            <person name="Li B."/>
            <person name="Borm T.J.A."/>
            <person name="Ohyanagi H."/>
            <person name="Mineta K."/>
            <person name="Michell C.T."/>
            <person name="Saber N."/>
            <person name="Kharbatia N.M."/>
            <person name="Rupper R.R."/>
            <person name="Sharp A.R."/>
            <person name="Dally N."/>
            <person name="Boughton B.A."/>
            <person name="Woo Y.H."/>
            <person name="Gao G."/>
            <person name="Schijlen E.G.W.M."/>
            <person name="Guo X."/>
            <person name="Momin A.A."/>
            <person name="Negrao S."/>
            <person name="Al-Babili S."/>
            <person name="Gehring C."/>
            <person name="Roessner U."/>
            <person name="Jung C."/>
            <person name="Murphy K."/>
            <person name="Arold S.T."/>
            <person name="Gojobori T."/>
            <person name="van der Linden C.G."/>
            <person name="van Loo E.N."/>
            <person name="Jellen E.N."/>
            <person name="Maughan P.J."/>
            <person name="Tester M."/>
        </authorList>
    </citation>
    <scope>NUCLEOTIDE SEQUENCE [LARGE SCALE GENOMIC DNA]</scope>
    <source>
        <strain evidence="3">cv. PI 614886</strain>
    </source>
</reference>
<keyword evidence="4" id="KW-1185">Reference proteome</keyword>
<dbReference type="SUPFAM" id="SSF48452">
    <property type="entry name" value="TPR-like"/>
    <property type="match status" value="1"/>
</dbReference>
<dbReference type="PANTHER" id="PTHR47682:SF1">
    <property type="entry name" value="TETRATRICOPEPTIDE REPEAT (TPR)-CONTAINING PROTEIN"/>
    <property type="match status" value="1"/>
</dbReference>
<dbReference type="PANTHER" id="PTHR47682">
    <property type="entry name" value="TETRATRICOPEPTIDE REPEAT (TPR)-CONTAINING PROTEIN"/>
    <property type="match status" value="1"/>
</dbReference>
<feature type="compositionally biased region" description="Low complexity" evidence="2">
    <location>
        <begin position="1"/>
        <end position="15"/>
    </location>
</feature>
<dbReference type="InterPro" id="IPR019734">
    <property type="entry name" value="TPR_rpt"/>
</dbReference>
<dbReference type="Proteomes" id="UP000596660">
    <property type="component" value="Unplaced"/>
</dbReference>
<dbReference type="PROSITE" id="PS50005">
    <property type="entry name" value="TPR"/>
    <property type="match status" value="1"/>
</dbReference>
<dbReference type="Gene3D" id="1.25.40.10">
    <property type="entry name" value="Tetratricopeptide repeat domain"/>
    <property type="match status" value="1"/>
</dbReference>
<evidence type="ECO:0000256" key="2">
    <source>
        <dbReference type="SAM" id="MobiDB-lite"/>
    </source>
</evidence>
<accession>A0A803MRZ0</accession>
<feature type="repeat" description="TPR" evidence="1">
    <location>
        <begin position="135"/>
        <end position="168"/>
    </location>
</feature>
<dbReference type="InterPro" id="IPR011990">
    <property type="entry name" value="TPR-like_helical_dom_sf"/>
</dbReference>
<dbReference type="Gramene" id="AUR62034041-RA">
    <property type="protein sequence ID" value="AUR62034041-RA:cds"/>
    <property type="gene ID" value="AUR62034041"/>
</dbReference>
<dbReference type="AlphaFoldDB" id="A0A803MRZ0"/>
<reference evidence="3" key="2">
    <citation type="submission" date="2021-03" db="UniProtKB">
        <authorList>
            <consortium name="EnsemblPlants"/>
        </authorList>
    </citation>
    <scope>IDENTIFICATION</scope>
</reference>
<evidence type="ECO:0000313" key="4">
    <source>
        <dbReference type="Proteomes" id="UP000596660"/>
    </source>
</evidence>
<dbReference type="EnsemblPlants" id="AUR62034041-RA">
    <property type="protein sequence ID" value="AUR62034041-RA:cds"/>
    <property type="gene ID" value="AUR62034041"/>
</dbReference>
<dbReference type="InterPro" id="IPR036249">
    <property type="entry name" value="Thioredoxin-like_sf"/>
</dbReference>
<keyword evidence="1" id="KW-0802">TPR repeat</keyword>
<dbReference type="OMA" id="LCTERAC"/>
<evidence type="ECO:0000256" key="1">
    <source>
        <dbReference type="PROSITE-ProRule" id="PRU00339"/>
    </source>
</evidence>
<dbReference type="SUPFAM" id="SSF52833">
    <property type="entry name" value="Thioredoxin-like"/>
    <property type="match status" value="1"/>
</dbReference>
<feature type="region of interest" description="Disordered" evidence="2">
    <location>
        <begin position="1"/>
        <end position="43"/>
    </location>
</feature>
<dbReference type="Gene3D" id="3.40.30.10">
    <property type="entry name" value="Glutaredoxin"/>
    <property type="match status" value="1"/>
</dbReference>
<sequence>MHSKSISSLSPLNSPQKSKPIKTIPNHTFSCKPTDPFSSPSKNSNVEIRVCTNRTCRRQGSLQILENLLGISPAHVSVTSCGCLGRCGSGPNLVVLPPAAMISHCGTAARTAELMVEVCGAGVDDFDLAKRSLDALAFRKRAEVEFEKQNYSEAENLYSQAIEAKPIGGVHITYKGRSAVRLASGNFSGALEDVREALVYAPLVMSKFSLVIFIDEACILLELQMAYICQGDIFLAMDQLEDAEGSYAIALNSDPSLRRSKAFKSSHLTYAPTFYKYIIFNEACDDPSSSIMDSSCTASRCNQSELLVYSRLLLAFITSPCSTDYS</sequence>
<protein>
    <submittedName>
        <fullName evidence="3">Uncharacterized protein</fullName>
    </submittedName>
</protein>
<name>A0A803MRZ0_CHEQI</name>
<evidence type="ECO:0000313" key="3">
    <source>
        <dbReference type="EnsemblPlants" id="AUR62034041-RA:cds"/>
    </source>
</evidence>
<dbReference type="CDD" id="cd02980">
    <property type="entry name" value="TRX_Fd_family"/>
    <property type="match status" value="1"/>
</dbReference>
<feature type="compositionally biased region" description="Polar residues" evidence="2">
    <location>
        <begin position="25"/>
        <end position="43"/>
    </location>
</feature>